<protein>
    <submittedName>
        <fullName evidence="6">TetR/AcrR family transcriptional regulator</fullName>
    </submittedName>
</protein>
<evidence type="ECO:0000256" key="4">
    <source>
        <dbReference type="PROSITE-ProRule" id="PRU00335"/>
    </source>
</evidence>
<dbReference type="Gene3D" id="1.10.357.10">
    <property type="entry name" value="Tetracycline Repressor, domain 2"/>
    <property type="match status" value="1"/>
</dbReference>
<dbReference type="InterPro" id="IPR023772">
    <property type="entry name" value="DNA-bd_HTH_TetR-type_CS"/>
</dbReference>
<evidence type="ECO:0000313" key="7">
    <source>
        <dbReference type="Proteomes" id="UP000287687"/>
    </source>
</evidence>
<dbReference type="InterPro" id="IPR036271">
    <property type="entry name" value="Tet_transcr_reg_TetR-rel_C_sf"/>
</dbReference>
<evidence type="ECO:0000259" key="5">
    <source>
        <dbReference type="PROSITE" id="PS50977"/>
    </source>
</evidence>
<dbReference type="EMBL" id="SBIP01000003">
    <property type="protein sequence ID" value="RWX76688.1"/>
    <property type="molecule type" value="Genomic_DNA"/>
</dbReference>
<dbReference type="InterPro" id="IPR009057">
    <property type="entry name" value="Homeodomain-like_sf"/>
</dbReference>
<dbReference type="Pfam" id="PF00440">
    <property type="entry name" value="TetR_N"/>
    <property type="match status" value="1"/>
</dbReference>
<feature type="DNA-binding region" description="H-T-H motif" evidence="4">
    <location>
        <begin position="42"/>
        <end position="61"/>
    </location>
</feature>
<gene>
    <name evidence="6" type="ORF">EPK99_13500</name>
</gene>
<dbReference type="RefSeq" id="WP_128443606.1">
    <property type="nucleotide sequence ID" value="NZ_SBIP01000003.1"/>
</dbReference>
<dbReference type="Gene3D" id="1.10.10.60">
    <property type="entry name" value="Homeodomain-like"/>
    <property type="match status" value="1"/>
</dbReference>
<sequence length="207" mass="22615">MDNSSSLRHAVRAPGRPREFEIDDALDKAIVVFCERGYHAASISELKDAMGLAAGSLYKAFKDKKAIFLAAFDRYKQVRNAVLDRELQKGADGRDKVLRMLGVYAEASLGDMGQRGCLVIGTAVELGAYDAEAAERVHLSMSLTEELLRALIREGQADGSIPPSVNAQSTARLLLSLIYGLRVLGKTQPEPEQAYCVVETAMKLLDR</sequence>
<keyword evidence="3" id="KW-0804">Transcription</keyword>
<keyword evidence="2 4" id="KW-0238">DNA-binding</keyword>
<name>A0A444LER9_9HYPH</name>
<keyword evidence="7" id="KW-1185">Reference proteome</keyword>
<comment type="caution">
    <text evidence="6">The sequence shown here is derived from an EMBL/GenBank/DDBJ whole genome shotgun (WGS) entry which is preliminary data.</text>
</comment>
<dbReference type="PROSITE" id="PS50977">
    <property type="entry name" value="HTH_TETR_2"/>
    <property type="match status" value="1"/>
</dbReference>
<dbReference type="PROSITE" id="PS01081">
    <property type="entry name" value="HTH_TETR_1"/>
    <property type="match status" value="1"/>
</dbReference>
<dbReference type="Pfam" id="PF16925">
    <property type="entry name" value="TetR_C_13"/>
    <property type="match status" value="1"/>
</dbReference>
<accession>A0A444LER9</accession>
<dbReference type="GO" id="GO:0003677">
    <property type="term" value="F:DNA binding"/>
    <property type="evidence" value="ECO:0007669"/>
    <property type="project" value="UniProtKB-UniRule"/>
</dbReference>
<keyword evidence="1" id="KW-0805">Transcription regulation</keyword>
<dbReference type="AlphaFoldDB" id="A0A444LER9"/>
<organism evidence="6 7">
    <name type="scientific">Neorhizobium lilium</name>
    <dbReference type="NCBI Taxonomy" id="2503024"/>
    <lineage>
        <taxon>Bacteria</taxon>
        <taxon>Pseudomonadati</taxon>
        <taxon>Pseudomonadota</taxon>
        <taxon>Alphaproteobacteria</taxon>
        <taxon>Hyphomicrobiales</taxon>
        <taxon>Rhizobiaceae</taxon>
        <taxon>Rhizobium/Agrobacterium group</taxon>
        <taxon>Neorhizobium</taxon>
    </lineage>
</organism>
<dbReference type="InterPro" id="IPR001647">
    <property type="entry name" value="HTH_TetR"/>
</dbReference>
<reference evidence="6 7" key="1">
    <citation type="submission" date="2019-01" db="EMBL/GenBank/DDBJ databases">
        <title>The draft genome of Rhizobium sp. 24NR.</title>
        <authorList>
            <person name="Liu L."/>
            <person name="Liang L."/>
            <person name="Shi S."/>
            <person name="Xu L."/>
            <person name="Wang X."/>
            <person name="Li L."/>
            <person name="Zhang X."/>
        </authorList>
    </citation>
    <scope>NUCLEOTIDE SEQUENCE [LARGE SCALE GENOMIC DNA]</scope>
    <source>
        <strain evidence="6 7">24NR</strain>
    </source>
</reference>
<dbReference type="InterPro" id="IPR011075">
    <property type="entry name" value="TetR_C"/>
</dbReference>
<evidence type="ECO:0000313" key="6">
    <source>
        <dbReference type="EMBL" id="RWX76688.1"/>
    </source>
</evidence>
<dbReference type="PANTHER" id="PTHR47506">
    <property type="entry name" value="TRANSCRIPTIONAL REGULATORY PROTEIN"/>
    <property type="match status" value="1"/>
</dbReference>
<evidence type="ECO:0000256" key="1">
    <source>
        <dbReference type="ARBA" id="ARBA00023015"/>
    </source>
</evidence>
<evidence type="ECO:0000256" key="3">
    <source>
        <dbReference type="ARBA" id="ARBA00023163"/>
    </source>
</evidence>
<feature type="domain" description="HTH tetR-type" evidence="5">
    <location>
        <begin position="19"/>
        <end position="79"/>
    </location>
</feature>
<proteinExistence type="predicted"/>
<dbReference type="SUPFAM" id="SSF48498">
    <property type="entry name" value="Tetracyclin repressor-like, C-terminal domain"/>
    <property type="match status" value="1"/>
</dbReference>
<dbReference type="Proteomes" id="UP000287687">
    <property type="component" value="Unassembled WGS sequence"/>
</dbReference>
<dbReference type="PANTHER" id="PTHR47506:SF10">
    <property type="entry name" value="TRANSCRIPTIONAL REGULATORY PROTEIN"/>
    <property type="match status" value="1"/>
</dbReference>
<dbReference type="OrthoDB" id="9795242at2"/>
<dbReference type="SUPFAM" id="SSF46689">
    <property type="entry name" value="Homeodomain-like"/>
    <property type="match status" value="1"/>
</dbReference>
<evidence type="ECO:0000256" key="2">
    <source>
        <dbReference type="ARBA" id="ARBA00023125"/>
    </source>
</evidence>